<evidence type="ECO:0000256" key="1">
    <source>
        <dbReference type="ARBA" id="ARBA00010617"/>
    </source>
</evidence>
<dbReference type="InterPro" id="IPR017972">
    <property type="entry name" value="Cyt_P450_CS"/>
</dbReference>
<keyword evidence="10" id="KW-1185">Reference proteome</keyword>
<sequence>MINFKEKNYEIYAPFPPYYTPEKVSLIKLLKAKSFIQFHKEKHYKMKMGYPQKKLGSRRVSLCQNEYVLQVLSDYKAYPKSKIVHKVLSPLLGDSIFTTNGDIWRFQRNIMNKSFAALQPKKTFSLMNEATENLINLINQKHKTSEIISIDSLMTYVTANIIFRTIFSIDFSYANATKLFNSFNCYQNVSYLLTDTPLKYIIYPLLKYKQNKYAKEIHSQFYPEIAKRYKNNDQHNDILGSLITKIDEKTGKKFSQKDLNEQICMLFLAGHETSATALTWALYLISQSDDLQNDLLLEINHALIDNSIQYQSLKKLPLLTAVFEETLRLYPPVVVLSRETCENVYMRDKLITPKDEIVIPIWIQHRHADKWANPIEFNPYRFYKKNTTDVCPVYMPFGKGDRVCIGSAFALQESLLVLSSIIKTFKLENLTKDVIPIGRVTLKPDKPINIRFTPR</sequence>
<keyword evidence="4 8" id="KW-0560">Oxidoreductase</keyword>
<dbReference type="PRINTS" id="PR00463">
    <property type="entry name" value="EP450I"/>
</dbReference>
<dbReference type="InterPro" id="IPR002401">
    <property type="entry name" value="Cyt_P450_E_grp-I"/>
</dbReference>
<accession>A0AAE6YJA8</accession>
<name>A0AAE6YJA8_9GAMM</name>
<protein>
    <submittedName>
        <fullName evidence="9">Cytochrome P450</fullName>
    </submittedName>
</protein>
<evidence type="ECO:0000256" key="7">
    <source>
        <dbReference type="PIRSR" id="PIRSR602401-1"/>
    </source>
</evidence>
<keyword evidence="6 8" id="KW-0503">Monooxygenase</keyword>
<feature type="binding site" description="axial binding residue" evidence="7">
    <location>
        <position position="404"/>
    </location>
    <ligand>
        <name>heme</name>
        <dbReference type="ChEBI" id="CHEBI:30413"/>
    </ligand>
    <ligandPart>
        <name>Fe</name>
        <dbReference type="ChEBI" id="CHEBI:18248"/>
    </ligandPart>
</feature>
<dbReference type="PROSITE" id="PS00086">
    <property type="entry name" value="CYTOCHROME_P450"/>
    <property type="match status" value="1"/>
</dbReference>
<evidence type="ECO:0000313" key="10">
    <source>
        <dbReference type="Proteomes" id="UP000502004"/>
    </source>
</evidence>
<keyword evidence="5 7" id="KW-0408">Iron</keyword>
<dbReference type="PANTHER" id="PTHR24291:SF50">
    <property type="entry name" value="BIFUNCTIONAL ALBAFLAVENONE MONOOXYGENASE_TERPENE SYNTHASE"/>
    <property type="match status" value="1"/>
</dbReference>
<comment type="cofactor">
    <cofactor evidence="7">
        <name>heme</name>
        <dbReference type="ChEBI" id="CHEBI:30413"/>
    </cofactor>
</comment>
<proteinExistence type="inferred from homology"/>
<dbReference type="PRINTS" id="PR00385">
    <property type="entry name" value="P450"/>
</dbReference>
<dbReference type="GO" id="GO:0005506">
    <property type="term" value="F:iron ion binding"/>
    <property type="evidence" value="ECO:0007669"/>
    <property type="project" value="InterPro"/>
</dbReference>
<dbReference type="GO" id="GO:0004497">
    <property type="term" value="F:monooxygenase activity"/>
    <property type="evidence" value="ECO:0007669"/>
    <property type="project" value="UniProtKB-KW"/>
</dbReference>
<dbReference type="InterPro" id="IPR036396">
    <property type="entry name" value="Cyt_P450_sf"/>
</dbReference>
<dbReference type="SUPFAM" id="SSF48264">
    <property type="entry name" value="Cytochrome P450"/>
    <property type="match status" value="1"/>
</dbReference>
<keyword evidence="2 7" id="KW-0349">Heme</keyword>
<dbReference type="InterPro" id="IPR050196">
    <property type="entry name" value="Cytochrome_P450_Monoox"/>
</dbReference>
<evidence type="ECO:0000313" key="9">
    <source>
        <dbReference type="EMBL" id="QIV96517.1"/>
    </source>
</evidence>
<evidence type="ECO:0000256" key="5">
    <source>
        <dbReference type="ARBA" id="ARBA00023004"/>
    </source>
</evidence>
<dbReference type="KEGG" id="aii:E4K63_06605"/>
<dbReference type="GO" id="GO:0020037">
    <property type="term" value="F:heme binding"/>
    <property type="evidence" value="ECO:0007669"/>
    <property type="project" value="InterPro"/>
</dbReference>
<dbReference type="Proteomes" id="UP000502004">
    <property type="component" value="Chromosome"/>
</dbReference>
<keyword evidence="3 7" id="KW-0479">Metal-binding</keyword>
<comment type="similarity">
    <text evidence="1 8">Belongs to the cytochrome P450 family.</text>
</comment>
<evidence type="ECO:0000256" key="2">
    <source>
        <dbReference type="ARBA" id="ARBA00022617"/>
    </source>
</evidence>
<evidence type="ECO:0000256" key="3">
    <source>
        <dbReference type="ARBA" id="ARBA00022723"/>
    </source>
</evidence>
<dbReference type="PANTHER" id="PTHR24291">
    <property type="entry name" value="CYTOCHROME P450 FAMILY 4"/>
    <property type="match status" value="1"/>
</dbReference>
<gene>
    <name evidence="9" type="ORF">E4K63_06605</name>
</gene>
<dbReference type="Gene3D" id="1.10.630.10">
    <property type="entry name" value="Cytochrome P450"/>
    <property type="match status" value="1"/>
</dbReference>
<dbReference type="InterPro" id="IPR001128">
    <property type="entry name" value="Cyt_P450"/>
</dbReference>
<evidence type="ECO:0000256" key="6">
    <source>
        <dbReference type="ARBA" id="ARBA00023033"/>
    </source>
</evidence>
<evidence type="ECO:0000256" key="4">
    <source>
        <dbReference type="ARBA" id="ARBA00023002"/>
    </source>
</evidence>
<evidence type="ECO:0000256" key="8">
    <source>
        <dbReference type="RuleBase" id="RU000461"/>
    </source>
</evidence>
<organism evidence="9 10">
    <name type="scientific">Allofrancisella inopinata</name>
    <dbReference type="NCBI Taxonomy" id="1085647"/>
    <lineage>
        <taxon>Bacteria</taxon>
        <taxon>Pseudomonadati</taxon>
        <taxon>Pseudomonadota</taxon>
        <taxon>Gammaproteobacteria</taxon>
        <taxon>Thiotrichales</taxon>
        <taxon>Francisellaceae</taxon>
        <taxon>Allofrancisella</taxon>
    </lineage>
</organism>
<dbReference type="GO" id="GO:0016705">
    <property type="term" value="F:oxidoreductase activity, acting on paired donors, with incorporation or reduction of molecular oxygen"/>
    <property type="evidence" value="ECO:0007669"/>
    <property type="project" value="InterPro"/>
</dbReference>
<dbReference type="AlphaFoldDB" id="A0AAE6YJA8"/>
<dbReference type="EMBL" id="CP038241">
    <property type="protein sequence ID" value="QIV96517.1"/>
    <property type="molecule type" value="Genomic_DNA"/>
</dbReference>
<dbReference type="Pfam" id="PF00067">
    <property type="entry name" value="p450"/>
    <property type="match status" value="1"/>
</dbReference>
<dbReference type="RefSeq" id="WP_133942334.1">
    <property type="nucleotide sequence ID" value="NZ_SOBF01000020.1"/>
</dbReference>
<reference evidence="9 10" key="1">
    <citation type="submission" date="2019-03" db="EMBL/GenBank/DDBJ databases">
        <title>Complete Genome Sequence of Allofrancisella inopinata Strain SYSU YG23 Isolated from Water-Cooling Systems in China.</title>
        <authorList>
            <person name="Ohrman C."/>
            <person name="Uneklint I."/>
            <person name="Sjodin A."/>
        </authorList>
    </citation>
    <scope>NUCLEOTIDE SEQUENCE [LARGE SCALE GENOMIC DNA]</scope>
    <source>
        <strain evidence="9 10">SYSU YG23</strain>
    </source>
</reference>